<proteinExistence type="predicted"/>
<organism evidence="1 2">
    <name type="scientific">Vibrio parahaemolyticus</name>
    <dbReference type="NCBI Taxonomy" id="670"/>
    <lineage>
        <taxon>Bacteria</taxon>
        <taxon>Pseudomonadati</taxon>
        <taxon>Pseudomonadota</taxon>
        <taxon>Gammaproteobacteria</taxon>
        <taxon>Vibrionales</taxon>
        <taxon>Vibrionaceae</taxon>
        <taxon>Vibrio</taxon>
    </lineage>
</organism>
<dbReference type="AlphaFoldDB" id="A0A227JIG9"/>
<evidence type="ECO:0000313" key="2">
    <source>
        <dbReference type="Proteomes" id="UP000214596"/>
    </source>
</evidence>
<protein>
    <submittedName>
        <fullName evidence="1">Uncharacterized protein</fullName>
    </submittedName>
</protein>
<evidence type="ECO:0000313" key="1">
    <source>
        <dbReference type="EMBL" id="OXE34832.1"/>
    </source>
</evidence>
<dbReference type="EMBL" id="NIXT01000004">
    <property type="protein sequence ID" value="OXE34832.1"/>
    <property type="molecule type" value="Genomic_DNA"/>
</dbReference>
<name>A0A227JIG9_VIBPH</name>
<comment type="caution">
    <text evidence="1">The sequence shown here is derived from an EMBL/GenBank/DDBJ whole genome shotgun (WGS) entry which is preliminary data.</text>
</comment>
<accession>A0A227JIG9</accession>
<reference evidence="1 2" key="1">
    <citation type="journal article" date="2017" name="Appl. Environ. Microbiol.">
        <title>Parallel evolution of two clades of a major Atlantic endemic Vibrio parahaemolyticus pathogen lineage by independent acquisition of related pathogenicity islands.</title>
        <authorList>
            <person name="Xu F."/>
            <person name="Gonzalez-Escalona N."/>
            <person name="Drees K.P."/>
            <person name="Sebra R.P."/>
            <person name="Cooper V.S."/>
            <person name="Jones S.H."/>
            <person name="Whistler C.A."/>
        </authorList>
    </citation>
    <scope>NUCLEOTIDE SEQUENCE [LARGE SCALE GENOMIC DNA]</scope>
    <source>
        <strain evidence="1 2">MAVP-3</strain>
    </source>
</reference>
<dbReference type="RefSeq" id="WP_031841208.1">
    <property type="nucleotide sequence ID" value="NZ_CANUIC010000006.1"/>
</dbReference>
<dbReference type="Proteomes" id="UP000214596">
    <property type="component" value="Unassembled WGS sequence"/>
</dbReference>
<gene>
    <name evidence="1" type="ORF">CA163_00260</name>
</gene>
<sequence>MKEEIEFLMQHYESTYLEYDALCEFIEKNMNLDEIDQLREELELLETDESIDHDNYQTKKETLQDNIKTLITVQNFKQNAMSVCYIKELYYLVFKH</sequence>